<dbReference type="Proteomes" id="UP001151760">
    <property type="component" value="Unassembled WGS sequence"/>
</dbReference>
<feature type="region of interest" description="Disordered" evidence="1">
    <location>
        <begin position="200"/>
        <end position="226"/>
    </location>
</feature>
<reference evidence="4" key="1">
    <citation type="journal article" date="2022" name="Int. J. Mol. Sci.">
        <title>Draft Genome of Tanacetum Coccineum: Genomic Comparison of Closely Related Tanacetum-Family Plants.</title>
        <authorList>
            <person name="Yamashiro T."/>
            <person name="Shiraishi A."/>
            <person name="Nakayama K."/>
            <person name="Satake H."/>
        </authorList>
    </citation>
    <scope>NUCLEOTIDE SEQUENCE</scope>
</reference>
<evidence type="ECO:0000313" key="5">
    <source>
        <dbReference type="Proteomes" id="UP001151760"/>
    </source>
</evidence>
<evidence type="ECO:0000313" key="4">
    <source>
        <dbReference type="EMBL" id="GJT08540.1"/>
    </source>
</evidence>
<protein>
    <submittedName>
        <fullName evidence="4">Zinc finger, CCHC-type containing protein</fullName>
    </submittedName>
</protein>
<dbReference type="CDD" id="cd09272">
    <property type="entry name" value="RNase_HI_RT_Ty1"/>
    <property type="match status" value="1"/>
</dbReference>
<comment type="caution">
    <text evidence="4">The sequence shown here is derived from an EMBL/GenBank/DDBJ whole genome shotgun (WGS) entry which is preliminary data.</text>
</comment>
<name>A0ABQ5B0T4_9ASTR</name>
<dbReference type="PANTHER" id="PTHR47592">
    <property type="entry name" value="PBF68 PROTEIN"/>
    <property type="match status" value="1"/>
</dbReference>
<gene>
    <name evidence="4" type="ORF">Tco_0843002</name>
</gene>
<dbReference type="Pfam" id="PF07727">
    <property type="entry name" value="RVT_2"/>
    <property type="match status" value="1"/>
</dbReference>
<feature type="domain" description="Retroviral polymerase SH3-like" evidence="3">
    <location>
        <begin position="272"/>
        <end position="334"/>
    </location>
</feature>
<feature type="domain" description="Reverse transcriptase Ty1/copia-type" evidence="2">
    <location>
        <begin position="393"/>
        <end position="435"/>
    </location>
</feature>
<dbReference type="InterPro" id="IPR057670">
    <property type="entry name" value="SH3_retrovirus"/>
</dbReference>
<proteinExistence type="predicted"/>
<reference evidence="4" key="2">
    <citation type="submission" date="2022-01" db="EMBL/GenBank/DDBJ databases">
        <authorList>
            <person name="Yamashiro T."/>
            <person name="Shiraishi A."/>
            <person name="Satake H."/>
            <person name="Nakayama K."/>
        </authorList>
    </citation>
    <scope>NUCLEOTIDE SEQUENCE</scope>
</reference>
<sequence length="666" mass="76399">MDAVMKHMASNFAKLEKFEGVYFRRWQKKMNFLLSSMSVVYLLTTPMPEDGGLILNGMFDSLFDIYQNVETSKELWDTLEAKYMADDASCKKFLVSNFTNYKMTGSRPVLEQYNELLGILGMFRQHKMNMDKSIQVSCIIDKLPPSWKDFKHTLKHLKDELTLVELGSHLRIEESLKAQDNDKLKGNNVAGPSVVNMVEHNNSSRYNDNKGKRKHHDTKADPNKKPKVTCWKCRKTKHLKKDWVLNKRNMIAPYELWTKKKPNLDYLRVWSCRAVVRLPDPKLKTLDERGIECIFVGYAEHSKAFRFFVIEPNESVAINSIIKSKDAIFDENRFLSIPRPTMESQDVAFWKEVINDEMDSIMGNNTWVLADLPPSYKPLGCKWIFIRKLKVDGTVENLIIHQIDVKITFLNGELDEEVYMNQPQGFIMPDNENKVDLKKEFLSSRFSMKDIGEADVILVSTPTNTCEKLMTNNGQAVSQLEYSRVIGCLMYAMTCTRPGIAFVVGKLSRYTSNPGTQHLQAIQRVLKYLKKTIDYILMYTGYPLVLEGYTDASWISNTKDNSSTSGWVFLLVEKLSPWDSIMGQIYRPISIRCDSTVTLAKAYSQMYNGKSKHLGVRHIMICELIMNGVVSIEFVRSQQNLADHLTKGLARDLVIKSAEGMGLKSN</sequence>
<evidence type="ECO:0000259" key="2">
    <source>
        <dbReference type="Pfam" id="PF07727"/>
    </source>
</evidence>
<accession>A0ABQ5B0T4</accession>
<organism evidence="4 5">
    <name type="scientific">Tanacetum coccineum</name>
    <dbReference type="NCBI Taxonomy" id="301880"/>
    <lineage>
        <taxon>Eukaryota</taxon>
        <taxon>Viridiplantae</taxon>
        <taxon>Streptophyta</taxon>
        <taxon>Embryophyta</taxon>
        <taxon>Tracheophyta</taxon>
        <taxon>Spermatophyta</taxon>
        <taxon>Magnoliopsida</taxon>
        <taxon>eudicotyledons</taxon>
        <taxon>Gunneridae</taxon>
        <taxon>Pentapetalae</taxon>
        <taxon>asterids</taxon>
        <taxon>campanulids</taxon>
        <taxon>Asterales</taxon>
        <taxon>Asteraceae</taxon>
        <taxon>Asteroideae</taxon>
        <taxon>Anthemideae</taxon>
        <taxon>Anthemidinae</taxon>
        <taxon>Tanacetum</taxon>
    </lineage>
</organism>
<evidence type="ECO:0000256" key="1">
    <source>
        <dbReference type="SAM" id="MobiDB-lite"/>
    </source>
</evidence>
<dbReference type="EMBL" id="BQNB010012838">
    <property type="protein sequence ID" value="GJT08540.1"/>
    <property type="molecule type" value="Genomic_DNA"/>
</dbReference>
<evidence type="ECO:0000259" key="3">
    <source>
        <dbReference type="Pfam" id="PF25597"/>
    </source>
</evidence>
<dbReference type="Pfam" id="PF14223">
    <property type="entry name" value="Retrotran_gag_2"/>
    <property type="match status" value="1"/>
</dbReference>
<keyword evidence="5" id="KW-1185">Reference proteome</keyword>
<dbReference type="InterPro" id="IPR013103">
    <property type="entry name" value="RVT_2"/>
</dbReference>
<dbReference type="Pfam" id="PF25597">
    <property type="entry name" value="SH3_retrovirus"/>
    <property type="match status" value="1"/>
</dbReference>
<dbReference type="PANTHER" id="PTHR47592:SF29">
    <property type="entry name" value="ZINC FINGER, CCHC-TYPE"/>
    <property type="match status" value="1"/>
</dbReference>